<dbReference type="PANTHER" id="PTHR42911:SF2">
    <property type="entry name" value="PROHIBITIN FAMILY PROTEIN"/>
    <property type="match status" value="1"/>
</dbReference>
<dbReference type="Gene3D" id="3.30.479.30">
    <property type="entry name" value="Band 7 domain"/>
    <property type="match status" value="1"/>
</dbReference>
<dbReference type="RefSeq" id="WP_247380189.1">
    <property type="nucleotide sequence ID" value="NZ_JALLGV010000008.1"/>
</dbReference>
<dbReference type="SUPFAM" id="SSF117892">
    <property type="entry name" value="Band 7/SPFH domain"/>
    <property type="match status" value="1"/>
</dbReference>
<feature type="transmembrane region" description="Helical" evidence="2">
    <location>
        <begin position="7"/>
        <end position="29"/>
    </location>
</feature>
<feature type="domain" description="Band 7" evidence="3">
    <location>
        <begin position="27"/>
        <end position="206"/>
    </location>
</feature>
<reference evidence="4 5" key="1">
    <citation type="journal article" date="2019" name="Int. J. Syst. Evol. Microbiol.">
        <title>The Global Catalogue of Microorganisms (GCM) 10K type strain sequencing project: providing services to taxonomists for standard genome sequencing and annotation.</title>
        <authorList>
            <consortium name="The Broad Institute Genomics Platform"/>
            <consortium name="The Broad Institute Genome Sequencing Center for Infectious Disease"/>
            <person name="Wu L."/>
            <person name="Ma J."/>
        </authorList>
    </citation>
    <scope>NUCLEOTIDE SEQUENCE [LARGE SCALE GENOMIC DNA]</scope>
    <source>
        <strain evidence="4 5">CGMCC 1.12125</strain>
    </source>
</reference>
<dbReference type="SMART" id="SM00244">
    <property type="entry name" value="PHB"/>
    <property type="match status" value="1"/>
</dbReference>
<dbReference type="InterPro" id="IPR000163">
    <property type="entry name" value="Prohibitin"/>
</dbReference>
<sequence length="328" mass="35654">MQQDPAVIAKGVAGVLIVLVGLGIVAGGYHQVPEGHVGVYKNWGAVSGAQASPGAHLIMPVQQSVQNVEVRPRTYTMVDSTGEGNKANKRDAIEVQSINGTTFRVDVAVQYNIEAENASQFVEEWNNVEQVEQRLIRQTVRSSVRDVGGSIQSSNIFTSSGRQQLEQAATESLRKRVDDEPIVLQDVFIRNVAIPDAYQESLNQKEIAKQEVQREQQRVRQQELQAQRQIIRARANARERLIKANATARSNYIVSQSLSSEVLAYLYTQSLDSSNTVYIPMGEGGLPTYLNVNANASDIDESDIPSGIGGGDFSVNTTNGSAVNASAP</sequence>
<dbReference type="PANTHER" id="PTHR42911">
    <property type="entry name" value="MODULATOR OF FTSH PROTEASE HFLC"/>
    <property type="match status" value="1"/>
</dbReference>
<keyword evidence="1" id="KW-0175">Coiled coil</keyword>
<accession>A0ABD6CCX1</accession>
<evidence type="ECO:0000313" key="5">
    <source>
        <dbReference type="Proteomes" id="UP001597119"/>
    </source>
</evidence>
<keyword evidence="2" id="KW-0812">Transmembrane</keyword>
<evidence type="ECO:0000259" key="3">
    <source>
        <dbReference type="SMART" id="SM00244"/>
    </source>
</evidence>
<gene>
    <name evidence="4" type="ORF">ACFR9U_13620</name>
</gene>
<organism evidence="4 5">
    <name type="scientific">Halorientalis brevis</name>
    <dbReference type="NCBI Taxonomy" id="1126241"/>
    <lineage>
        <taxon>Archaea</taxon>
        <taxon>Methanobacteriati</taxon>
        <taxon>Methanobacteriota</taxon>
        <taxon>Stenosarchaea group</taxon>
        <taxon>Halobacteria</taxon>
        <taxon>Halobacteriales</taxon>
        <taxon>Haloarculaceae</taxon>
        <taxon>Halorientalis</taxon>
    </lineage>
</organism>
<keyword evidence="2" id="KW-0472">Membrane</keyword>
<dbReference type="InterPro" id="IPR036013">
    <property type="entry name" value="Band_7/SPFH_dom_sf"/>
</dbReference>
<protein>
    <submittedName>
        <fullName evidence="4">Prohibitin family protein</fullName>
    </submittedName>
</protein>
<comment type="caution">
    <text evidence="4">The sequence shown here is derived from an EMBL/GenBank/DDBJ whole genome shotgun (WGS) entry which is preliminary data.</text>
</comment>
<dbReference type="Proteomes" id="UP001597119">
    <property type="component" value="Unassembled WGS sequence"/>
</dbReference>
<keyword evidence="2" id="KW-1133">Transmembrane helix</keyword>
<name>A0ABD6CCX1_9EURY</name>
<dbReference type="EMBL" id="JBHUDJ010000006">
    <property type="protein sequence ID" value="MFD1588020.1"/>
    <property type="molecule type" value="Genomic_DNA"/>
</dbReference>
<feature type="coiled-coil region" evidence="1">
    <location>
        <begin position="198"/>
        <end position="229"/>
    </location>
</feature>
<evidence type="ECO:0000313" key="4">
    <source>
        <dbReference type="EMBL" id="MFD1588020.1"/>
    </source>
</evidence>
<proteinExistence type="predicted"/>
<dbReference type="CDD" id="cd03401">
    <property type="entry name" value="SPFH_prohibitin"/>
    <property type="match status" value="1"/>
</dbReference>
<dbReference type="InterPro" id="IPR001107">
    <property type="entry name" value="Band_7"/>
</dbReference>
<keyword evidence="5" id="KW-1185">Reference proteome</keyword>
<evidence type="ECO:0000256" key="1">
    <source>
        <dbReference type="SAM" id="Coils"/>
    </source>
</evidence>
<evidence type="ECO:0000256" key="2">
    <source>
        <dbReference type="SAM" id="Phobius"/>
    </source>
</evidence>
<dbReference type="Pfam" id="PF01145">
    <property type="entry name" value="Band_7"/>
    <property type="match status" value="1"/>
</dbReference>
<dbReference type="AlphaFoldDB" id="A0ABD6CCX1"/>